<dbReference type="STRING" id="1381081.BIY22_09830"/>
<feature type="region of interest" description="Disordered" evidence="1">
    <location>
        <begin position="605"/>
        <end position="627"/>
    </location>
</feature>
<sequence>MGIANLLTAVSSAGGQSIVIGVDGTVRLLKAGEKPLPGELVINLSNQDPLNNTPIAIEQVDQQGDALDVTQQVDDIIAAIEQGEDPTLADPELAPAAGEVLGSSLAASGTVVRDGAESQPETLFVTEASNTLNLSRTQSLELESLLFSDGTSPALVQPPIAVDDPVGYSVSFGNMTSEIASGSQGWNGADISASFNGQTVNALPEYMDRLAVTGTDIPGGPGHQLQYDRNTQQSEKLSIKFDQAVTQGRFAITNLYSDEGEKPASGGQNNEVGVWIAYLDGVVAASGSFEGVSGGGKAFFDIDTQGNAFDEIVFMANEYSLGVQNDTTNDSSDYFVAGIEVSSPGHYAVNQDQELTISVAEILQNDSDPDGTIVNLIQLLDGNSNGTARLEGDNIIFKPNPGWSGNTQLEYQIVDADGQTDNAFISIVVNKTPSSAIVESVEMLDDTVYEGESLIYTVTLDKPTLSTTDYEFSFKLLDDPLGSDVKLDQLSFTNGVTVSADGKLIVPEGVAKFDVVLPTIIDLENDSGERVELTIFNTDTNGTTTEQSSTGTILDIDVGYELTQGDVTTAGDEPYAWVYDNVSASYDGNDAHAYINSNTGRIGIKDGPQDGGPTNQIQYDRQSGQSEKLSIKLDSPATSGRFVISRLFANEGEGENNHESGTWVAKLNGESVASGSFDGEGLYRGDRNSFDIDTNGFAFDEIVFSANEYSAGLQGDQEIDSSDYFVEGLYVSASNEFTIQKSTQASDMTQLEIPAAHIFNKLANSNPDTLSLTNVSLTNPQAGQVTVQNGMLIFTAAVGFVGETHLKFEVTEADGSLRYGVLDIKVADTVASSEVQAITAEETFVPEGEQLHFSIQLDKVTLDDTLFDVSLLSKPVAGVETDILSELANASFTNGVKFHLNADGSGSFEVPESVAEFEVYIPVALDATNNGMRDVTLTVANVESEASVVDQYHSVTLANDILTADDGMDLFKWVDQPYPDDKSFAVDGFEPGRDKLDLSDLFDDNVQFDDILAAVQVTPSNNSSEVALEFETKHAGTMTINVESHDPLVAFDTQSSDALLKELLISLPD</sequence>
<dbReference type="Gene3D" id="2.60.40.3440">
    <property type="match status" value="1"/>
</dbReference>
<comment type="caution">
    <text evidence="3">The sequence shown here is derived from an EMBL/GenBank/DDBJ whole genome shotgun (WGS) entry which is preliminary data.</text>
</comment>
<dbReference type="Proteomes" id="UP000186313">
    <property type="component" value="Unassembled WGS sequence"/>
</dbReference>
<accession>A0A1Q9HFE6</accession>
<dbReference type="Pfam" id="PF17892">
    <property type="entry name" value="Cadherin_5"/>
    <property type="match status" value="1"/>
</dbReference>
<proteinExistence type="predicted"/>
<evidence type="ECO:0000259" key="2">
    <source>
        <dbReference type="Pfam" id="PF17892"/>
    </source>
</evidence>
<dbReference type="OrthoDB" id="9805100at2"/>
<dbReference type="InterPro" id="IPR041690">
    <property type="entry name" value="Cadherin_5"/>
</dbReference>
<dbReference type="RefSeq" id="WP_075709619.1">
    <property type="nucleotide sequence ID" value="NZ_MJMJ01000023.1"/>
</dbReference>
<dbReference type="EMBL" id="MJMJ01000023">
    <property type="protein sequence ID" value="OLQ88447.1"/>
    <property type="molecule type" value="Genomic_DNA"/>
</dbReference>
<organism evidence="3 4">
    <name type="scientific">Vibrio panuliri</name>
    <dbReference type="NCBI Taxonomy" id="1381081"/>
    <lineage>
        <taxon>Bacteria</taxon>
        <taxon>Pseudomonadati</taxon>
        <taxon>Pseudomonadota</taxon>
        <taxon>Gammaproteobacteria</taxon>
        <taxon>Vibrionales</taxon>
        <taxon>Vibrionaceae</taxon>
        <taxon>Vibrio</taxon>
    </lineage>
</organism>
<evidence type="ECO:0000313" key="3">
    <source>
        <dbReference type="EMBL" id="OLQ88447.1"/>
    </source>
</evidence>
<evidence type="ECO:0000313" key="4">
    <source>
        <dbReference type="Proteomes" id="UP000186313"/>
    </source>
</evidence>
<evidence type="ECO:0000256" key="1">
    <source>
        <dbReference type="SAM" id="MobiDB-lite"/>
    </source>
</evidence>
<feature type="domain" description="Cadherin-like" evidence="2">
    <location>
        <begin position="348"/>
        <end position="430"/>
    </location>
</feature>
<feature type="compositionally biased region" description="Polar residues" evidence="1">
    <location>
        <begin position="612"/>
        <end position="627"/>
    </location>
</feature>
<dbReference type="AlphaFoldDB" id="A0A1Q9HFE6"/>
<name>A0A1Q9HFE6_9VIBR</name>
<reference evidence="3 4" key="1">
    <citation type="submission" date="2016-09" db="EMBL/GenBank/DDBJ databases">
        <title>Genomic Taxonomy of the Vibrionaceae.</title>
        <authorList>
            <person name="Gonzalez-Castillo A."/>
            <person name="Gomez-Gil B."/>
            <person name="Enciso-Ibarra K."/>
        </authorList>
    </citation>
    <scope>NUCLEOTIDE SEQUENCE [LARGE SCALE GENOMIC DNA]</scope>
    <source>
        <strain evidence="3 4">CAIM 703</strain>
    </source>
</reference>
<gene>
    <name evidence="3" type="ORF">BIY22_09830</name>
</gene>
<protein>
    <recommendedName>
        <fullName evidence="2">Cadherin-like domain-containing protein</fullName>
    </recommendedName>
</protein>
<dbReference type="Gene3D" id="2.60.40.2810">
    <property type="match status" value="1"/>
</dbReference>